<evidence type="ECO:0000313" key="4">
    <source>
        <dbReference type="Proteomes" id="UP001195483"/>
    </source>
</evidence>
<dbReference type="PANTHER" id="PTHR10590:SF4">
    <property type="entry name" value="SOLUTE CARRIER FAMILY 28 MEMBER 3"/>
    <property type="match status" value="1"/>
</dbReference>
<keyword evidence="1" id="KW-1133">Transmembrane helix</keyword>
<feature type="domain" description="Concentrative nucleoside transporter C-terminal" evidence="2">
    <location>
        <begin position="1"/>
        <end position="135"/>
    </location>
</feature>
<name>A0AAE0VTB6_9BIVA</name>
<reference evidence="3" key="2">
    <citation type="journal article" date="2021" name="Genome Biol. Evol.">
        <title>Developing a high-quality reference genome for a parasitic bivalve with doubly uniparental inheritance (Bivalvia: Unionida).</title>
        <authorList>
            <person name="Smith C.H."/>
        </authorList>
    </citation>
    <scope>NUCLEOTIDE SEQUENCE</scope>
    <source>
        <strain evidence="3">CHS0354</strain>
        <tissue evidence="3">Mantle</tissue>
    </source>
</reference>
<dbReference type="GO" id="GO:0005886">
    <property type="term" value="C:plasma membrane"/>
    <property type="evidence" value="ECO:0007669"/>
    <property type="project" value="TreeGrafter"/>
</dbReference>
<keyword evidence="1" id="KW-0472">Membrane</keyword>
<protein>
    <recommendedName>
        <fullName evidence="2">Concentrative nucleoside transporter C-terminal domain-containing protein</fullName>
    </recommendedName>
</protein>
<keyword evidence="1" id="KW-0812">Transmembrane</keyword>
<dbReference type="AlphaFoldDB" id="A0AAE0VTB6"/>
<reference evidence="3" key="1">
    <citation type="journal article" date="2021" name="Genome Biol. Evol.">
        <title>A High-Quality Reference Genome for a Parasitic Bivalve with Doubly Uniparental Inheritance (Bivalvia: Unionida).</title>
        <authorList>
            <person name="Smith C.H."/>
        </authorList>
    </citation>
    <scope>NUCLEOTIDE SEQUENCE</scope>
    <source>
        <strain evidence="3">CHS0354</strain>
    </source>
</reference>
<evidence type="ECO:0000313" key="3">
    <source>
        <dbReference type="EMBL" id="KAK3588270.1"/>
    </source>
</evidence>
<sequence length="137" mass="14882">MGTAPEDSRKVAELVGIKTFTNEFIAYGALRDLINNRHKLENYTDYFNGTGSWSWRGDNIVLNITNETLKGGIISVKSEVISTYALCGFSNFGSMGITLGSIGALVPNRKQELSSMVLRAMIAGNVACFMTACIAIF</sequence>
<comment type="caution">
    <text evidence="3">The sequence shown here is derived from an EMBL/GenBank/DDBJ whole genome shotgun (WGS) entry which is preliminary data.</text>
</comment>
<feature type="transmembrane region" description="Helical" evidence="1">
    <location>
        <begin position="117"/>
        <end position="136"/>
    </location>
</feature>
<dbReference type="InterPro" id="IPR011657">
    <property type="entry name" value="CNT_C_dom"/>
</dbReference>
<dbReference type="Proteomes" id="UP001195483">
    <property type="component" value="Unassembled WGS sequence"/>
</dbReference>
<dbReference type="GO" id="GO:0005415">
    <property type="term" value="F:nucleoside:sodium symporter activity"/>
    <property type="evidence" value="ECO:0007669"/>
    <property type="project" value="TreeGrafter"/>
</dbReference>
<dbReference type="InterPro" id="IPR008276">
    <property type="entry name" value="C_nuclsd_transpt"/>
</dbReference>
<gene>
    <name evidence="3" type="ORF">CHS0354_037062</name>
</gene>
<dbReference type="PANTHER" id="PTHR10590">
    <property type="entry name" value="SODIUM/NUCLEOSIDE COTRANSPORTER"/>
    <property type="match status" value="1"/>
</dbReference>
<evidence type="ECO:0000256" key="1">
    <source>
        <dbReference type="SAM" id="Phobius"/>
    </source>
</evidence>
<reference evidence="3" key="3">
    <citation type="submission" date="2023-05" db="EMBL/GenBank/DDBJ databases">
        <authorList>
            <person name="Smith C.H."/>
        </authorList>
    </citation>
    <scope>NUCLEOTIDE SEQUENCE</scope>
    <source>
        <strain evidence="3">CHS0354</strain>
        <tissue evidence="3">Mantle</tissue>
    </source>
</reference>
<keyword evidence="4" id="KW-1185">Reference proteome</keyword>
<accession>A0AAE0VTB6</accession>
<proteinExistence type="predicted"/>
<dbReference type="Pfam" id="PF07662">
    <property type="entry name" value="Nucleos_tra2_C"/>
    <property type="match status" value="1"/>
</dbReference>
<feature type="transmembrane region" description="Helical" evidence="1">
    <location>
        <begin position="84"/>
        <end position="105"/>
    </location>
</feature>
<organism evidence="3 4">
    <name type="scientific">Potamilus streckersoni</name>
    <dbReference type="NCBI Taxonomy" id="2493646"/>
    <lineage>
        <taxon>Eukaryota</taxon>
        <taxon>Metazoa</taxon>
        <taxon>Spiralia</taxon>
        <taxon>Lophotrochozoa</taxon>
        <taxon>Mollusca</taxon>
        <taxon>Bivalvia</taxon>
        <taxon>Autobranchia</taxon>
        <taxon>Heteroconchia</taxon>
        <taxon>Palaeoheterodonta</taxon>
        <taxon>Unionida</taxon>
        <taxon>Unionoidea</taxon>
        <taxon>Unionidae</taxon>
        <taxon>Ambleminae</taxon>
        <taxon>Lampsilini</taxon>
        <taxon>Potamilus</taxon>
    </lineage>
</organism>
<evidence type="ECO:0000259" key="2">
    <source>
        <dbReference type="Pfam" id="PF07662"/>
    </source>
</evidence>
<dbReference type="EMBL" id="JAEAOA010002172">
    <property type="protein sequence ID" value="KAK3588270.1"/>
    <property type="molecule type" value="Genomic_DNA"/>
</dbReference>